<dbReference type="InterPro" id="IPR051710">
    <property type="entry name" value="Phosphatase_SH3-domain"/>
</dbReference>
<dbReference type="FunFam" id="3.40.50.1240:FF:000074">
    <property type="entry name" value="Phosphoglycerate mutase family protein"/>
    <property type="match status" value="1"/>
</dbReference>
<dbReference type="PANTHER" id="PTHR16469">
    <property type="entry name" value="UBIQUITIN-ASSOCIATED AND SH3 DOMAIN-CONTAINING BA-RELATED"/>
    <property type="match status" value="1"/>
</dbReference>
<organism evidence="2 3">
    <name type="scientific">Aspergillus carbonarius (strain ITEM 5010)</name>
    <dbReference type="NCBI Taxonomy" id="602072"/>
    <lineage>
        <taxon>Eukaryota</taxon>
        <taxon>Fungi</taxon>
        <taxon>Dikarya</taxon>
        <taxon>Ascomycota</taxon>
        <taxon>Pezizomycotina</taxon>
        <taxon>Eurotiomycetes</taxon>
        <taxon>Eurotiomycetidae</taxon>
        <taxon>Eurotiales</taxon>
        <taxon>Aspergillaceae</taxon>
        <taxon>Aspergillus</taxon>
        <taxon>Aspergillus subgen. Circumdati</taxon>
    </lineage>
</organism>
<reference evidence="3" key="1">
    <citation type="journal article" date="2017" name="Genome Biol.">
        <title>Comparative genomics reveals high biological diversity and specific adaptations in the industrially and medically important fungal genus Aspergillus.</title>
        <authorList>
            <person name="de Vries R.P."/>
            <person name="Riley R."/>
            <person name="Wiebenga A."/>
            <person name="Aguilar-Osorio G."/>
            <person name="Amillis S."/>
            <person name="Uchima C.A."/>
            <person name="Anderluh G."/>
            <person name="Asadollahi M."/>
            <person name="Askin M."/>
            <person name="Barry K."/>
            <person name="Battaglia E."/>
            <person name="Bayram O."/>
            <person name="Benocci T."/>
            <person name="Braus-Stromeyer S.A."/>
            <person name="Caldana C."/>
            <person name="Canovas D."/>
            <person name="Cerqueira G.C."/>
            <person name="Chen F."/>
            <person name="Chen W."/>
            <person name="Choi C."/>
            <person name="Clum A."/>
            <person name="Dos Santos R.A."/>
            <person name="Damasio A.R."/>
            <person name="Diallinas G."/>
            <person name="Emri T."/>
            <person name="Fekete E."/>
            <person name="Flipphi M."/>
            <person name="Freyberg S."/>
            <person name="Gallo A."/>
            <person name="Gournas C."/>
            <person name="Habgood R."/>
            <person name="Hainaut M."/>
            <person name="Harispe M.L."/>
            <person name="Henrissat B."/>
            <person name="Hilden K.S."/>
            <person name="Hope R."/>
            <person name="Hossain A."/>
            <person name="Karabika E."/>
            <person name="Karaffa L."/>
            <person name="Karanyi Z."/>
            <person name="Krasevec N."/>
            <person name="Kuo A."/>
            <person name="Kusch H."/>
            <person name="LaButti K."/>
            <person name="Lagendijk E.L."/>
            <person name="Lapidus A."/>
            <person name="Levasseur A."/>
            <person name="Lindquist E."/>
            <person name="Lipzen A."/>
            <person name="Logrieco A.F."/>
            <person name="MacCabe A."/>
            <person name="Maekelae M.R."/>
            <person name="Malavazi I."/>
            <person name="Melin P."/>
            <person name="Meyer V."/>
            <person name="Mielnichuk N."/>
            <person name="Miskei M."/>
            <person name="Molnar A.P."/>
            <person name="Mule G."/>
            <person name="Ngan C.Y."/>
            <person name="Orejas M."/>
            <person name="Orosz E."/>
            <person name="Ouedraogo J.P."/>
            <person name="Overkamp K.M."/>
            <person name="Park H.-S."/>
            <person name="Perrone G."/>
            <person name="Piumi F."/>
            <person name="Punt P.J."/>
            <person name="Ram A.F."/>
            <person name="Ramon A."/>
            <person name="Rauscher S."/>
            <person name="Record E."/>
            <person name="Riano-Pachon D.M."/>
            <person name="Robert V."/>
            <person name="Roehrig J."/>
            <person name="Ruller R."/>
            <person name="Salamov A."/>
            <person name="Salih N.S."/>
            <person name="Samson R.A."/>
            <person name="Sandor E."/>
            <person name="Sanguinetti M."/>
            <person name="Schuetze T."/>
            <person name="Sepcic K."/>
            <person name="Shelest E."/>
            <person name="Sherlock G."/>
            <person name="Sophianopoulou V."/>
            <person name="Squina F.M."/>
            <person name="Sun H."/>
            <person name="Susca A."/>
            <person name="Todd R.B."/>
            <person name="Tsang A."/>
            <person name="Unkles S.E."/>
            <person name="van de Wiele N."/>
            <person name="van Rossen-Uffink D."/>
            <person name="Oliveira J.V."/>
            <person name="Vesth T.C."/>
            <person name="Visser J."/>
            <person name="Yu J.-H."/>
            <person name="Zhou M."/>
            <person name="Andersen M.R."/>
            <person name="Archer D.B."/>
            <person name="Baker S.E."/>
            <person name="Benoit I."/>
            <person name="Brakhage A.A."/>
            <person name="Braus G.H."/>
            <person name="Fischer R."/>
            <person name="Frisvad J.C."/>
            <person name="Goldman G.H."/>
            <person name="Houbraken J."/>
            <person name="Oakley B."/>
            <person name="Pocsi I."/>
            <person name="Scazzocchio C."/>
            <person name="Seiboth B."/>
            <person name="vanKuyk P.A."/>
            <person name="Wortman J."/>
            <person name="Dyer P.S."/>
            <person name="Grigoriev I.V."/>
        </authorList>
    </citation>
    <scope>NUCLEOTIDE SEQUENCE [LARGE SCALE GENOMIC DNA]</scope>
    <source>
        <strain evidence="3">ITEM 5010</strain>
    </source>
</reference>
<name>A0A1R3RM08_ASPC5</name>
<dbReference type="Gene3D" id="3.40.50.1240">
    <property type="entry name" value="Phosphoglycerate mutase-like"/>
    <property type="match status" value="1"/>
</dbReference>
<evidence type="ECO:0008006" key="4">
    <source>
        <dbReference type="Google" id="ProtNLM"/>
    </source>
</evidence>
<feature type="region of interest" description="Disordered" evidence="1">
    <location>
        <begin position="90"/>
        <end position="109"/>
    </location>
</feature>
<dbReference type="SUPFAM" id="SSF53254">
    <property type="entry name" value="Phosphoglycerate mutase-like"/>
    <property type="match status" value="1"/>
</dbReference>
<accession>A0A1R3RM08</accession>
<gene>
    <name evidence="2" type="ORF">ASPCADRAFT_515869</name>
</gene>
<proteinExistence type="predicted"/>
<dbReference type="Proteomes" id="UP000188318">
    <property type="component" value="Unassembled WGS sequence"/>
</dbReference>
<dbReference type="PANTHER" id="PTHR16469:SF51">
    <property type="entry name" value="TRANSCRIPTION FACTOR TAU 55 KDA SUBUNIT"/>
    <property type="match status" value="1"/>
</dbReference>
<evidence type="ECO:0000256" key="1">
    <source>
        <dbReference type="SAM" id="MobiDB-lite"/>
    </source>
</evidence>
<dbReference type="InterPro" id="IPR013078">
    <property type="entry name" value="His_Pase_superF_clade-1"/>
</dbReference>
<dbReference type="CDD" id="cd07067">
    <property type="entry name" value="HP_PGM_like"/>
    <property type="match status" value="1"/>
</dbReference>
<dbReference type="AlphaFoldDB" id="A0A1R3RM08"/>
<dbReference type="STRING" id="602072.A0A1R3RM08"/>
<dbReference type="VEuPathDB" id="FungiDB:ASPCADRAFT_515869"/>
<feature type="compositionally biased region" description="Low complexity" evidence="1">
    <location>
        <begin position="90"/>
        <end position="103"/>
    </location>
</feature>
<dbReference type="EMBL" id="KV907500">
    <property type="protein sequence ID" value="OOF95515.1"/>
    <property type="molecule type" value="Genomic_DNA"/>
</dbReference>
<evidence type="ECO:0000313" key="2">
    <source>
        <dbReference type="EMBL" id="OOF95515.1"/>
    </source>
</evidence>
<dbReference type="Pfam" id="PF00300">
    <property type="entry name" value="His_Phos_1"/>
    <property type="match status" value="1"/>
</dbReference>
<dbReference type="InterPro" id="IPR029033">
    <property type="entry name" value="His_PPase_superfam"/>
</dbReference>
<evidence type="ECO:0000313" key="3">
    <source>
        <dbReference type="Proteomes" id="UP000188318"/>
    </source>
</evidence>
<protein>
    <recommendedName>
        <fullName evidence="4">Phosphoglycerate mutase family protein</fullName>
    </recommendedName>
</protein>
<feature type="region of interest" description="Disordered" evidence="1">
    <location>
        <begin position="146"/>
        <end position="169"/>
    </location>
</feature>
<sequence>MPLDTIYLTRHGHRLNWTIDYKTGTYHSQFPTPTGNPADPTLTSHGVRQSHELATHFTGDKISPKPFRIYSSPFYRCLQTIQPSVEALQKQYQQQQSQDSSLSNDPSTIDKHADLTVRIEPGLGEWFGPTTFFHHPSPAPLSTLQTHFPTILPSPTSSSSPPPQQANQILRPSTSGETILQLHDRLATTLSTLIANLDTEIAQIEATVPPEQRTSKAVLICSHAAPLIAMGRVLTGNMPEDEGEEDFKVYTAGVSTFVRELGGREGEGGGRNVGDVLAPGTEVLVGDGVKVPDWMGGRGVGGGWQCVRNGDCGFLSNGAERGWHFCGDESFDTGPMADPSATPTSSLDSSVDAAGSKL</sequence>
<feature type="region of interest" description="Disordered" evidence="1">
    <location>
        <begin position="334"/>
        <end position="358"/>
    </location>
</feature>
<dbReference type="OMA" id="ICAHAAP"/>
<keyword evidence="3" id="KW-1185">Reference proteome</keyword>